<keyword evidence="2" id="KW-0472">Membrane</keyword>
<keyword evidence="2" id="KW-1133">Transmembrane helix</keyword>
<feature type="transmembrane region" description="Helical" evidence="2">
    <location>
        <begin position="32"/>
        <end position="49"/>
    </location>
</feature>
<dbReference type="EMBL" id="JAERWK010000021">
    <property type="protein sequence ID" value="MBM9468803.1"/>
    <property type="molecule type" value="Genomic_DNA"/>
</dbReference>
<keyword evidence="4" id="KW-0808">Transferase</keyword>
<dbReference type="InterPro" id="IPR050154">
    <property type="entry name" value="UbiB_kinase"/>
</dbReference>
<evidence type="ECO:0000313" key="5">
    <source>
        <dbReference type="Proteomes" id="UP000663792"/>
    </source>
</evidence>
<keyword evidence="4" id="KW-0418">Kinase</keyword>
<dbReference type="InterPro" id="IPR004147">
    <property type="entry name" value="ABC1_dom"/>
</dbReference>
<evidence type="ECO:0000313" key="4">
    <source>
        <dbReference type="EMBL" id="MBM9468803.1"/>
    </source>
</evidence>
<dbReference type="InterPro" id="IPR011009">
    <property type="entry name" value="Kinase-like_dom_sf"/>
</dbReference>
<evidence type="ECO:0000256" key="1">
    <source>
        <dbReference type="ARBA" id="ARBA00009670"/>
    </source>
</evidence>
<dbReference type="AlphaFoldDB" id="A0A939BXQ6"/>
<feature type="transmembrane region" description="Helical" evidence="2">
    <location>
        <begin position="69"/>
        <end position="94"/>
    </location>
</feature>
<gene>
    <name evidence="4" type="ORF">JL106_16085</name>
</gene>
<accession>A0A939BXQ6</accession>
<dbReference type="Pfam" id="PF03109">
    <property type="entry name" value="ABC1"/>
    <property type="match status" value="1"/>
</dbReference>
<feature type="domain" description="ABC1 atypical kinase-like" evidence="3">
    <location>
        <begin position="194"/>
        <end position="435"/>
    </location>
</feature>
<dbReference type="PANTHER" id="PTHR10566:SF113">
    <property type="entry name" value="PROTEIN ACTIVITY OF BC1 COMPLEX KINASE 7, CHLOROPLASTIC"/>
    <property type="match status" value="1"/>
</dbReference>
<dbReference type="SUPFAM" id="SSF56112">
    <property type="entry name" value="Protein kinase-like (PK-like)"/>
    <property type="match status" value="1"/>
</dbReference>
<keyword evidence="2" id="KW-0812">Transmembrane</keyword>
<keyword evidence="5" id="KW-1185">Reference proteome</keyword>
<evidence type="ECO:0000259" key="3">
    <source>
        <dbReference type="Pfam" id="PF03109"/>
    </source>
</evidence>
<dbReference type="CDD" id="cd05121">
    <property type="entry name" value="ABC1_ADCK3-like"/>
    <property type="match status" value="1"/>
</dbReference>
<dbReference type="PANTHER" id="PTHR10566">
    <property type="entry name" value="CHAPERONE-ACTIVITY OF BC1 COMPLEX CABC1 -RELATED"/>
    <property type="match status" value="1"/>
</dbReference>
<feature type="transmembrane region" description="Helical" evidence="2">
    <location>
        <begin position="590"/>
        <end position="615"/>
    </location>
</feature>
<dbReference type="Proteomes" id="UP000663792">
    <property type="component" value="Unassembled WGS sequence"/>
</dbReference>
<protein>
    <submittedName>
        <fullName evidence="4">AarF/ABC1/UbiB kinase family protein</fullName>
    </submittedName>
</protein>
<comment type="similarity">
    <text evidence="1">Belongs to the protein kinase superfamily. ADCK protein kinase family.</text>
</comment>
<proteinExistence type="inferred from homology"/>
<evidence type="ECO:0000256" key="2">
    <source>
        <dbReference type="SAM" id="Phobius"/>
    </source>
</evidence>
<organism evidence="4 5">
    <name type="scientific">Nakamurella leprariae</name>
    <dbReference type="NCBI Taxonomy" id="2803911"/>
    <lineage>
        <taxon>Bacteria</taxon>
        <taxon>Bacillati</taxon>
        <taxon>Actinomycetota</taxon>
        <taxon>Actinomycetes</taxon>
        <taxon>Nakamurellales</taxon>
        <taxon>Nakamurellaceae</taxon>
        <taxon>Nakamurella</taxon>
    </lineage>
</organism>
<dbReference type="GO" id="GO:0016301">
    <property type="term" value="F:kinase activity"/>
    <property type="evidence" value="ECO:0007669"/>
    <property type="project" value="UniProtKB-KW"/>
</dbReference>
<name>A0A939BXQ6_9ACTN</name>
<dbReference type="Gene3D" id="1.10.510.10">
    <property type="entry name" value="Transferase(Phosphotransferase) domain 1"/>
    <property type="match status" value="1"/>
</dbReference>
<feature type="transmembrane region" description="Helical" evidence="2">
    <location>
        <begin position="6"/>
        <end position="25"/>
    </location>
</feature>
<feature type="transmembrane region" description="Helical" evidence="2">
    <location>
        <begin position="627"/>
        <end position="646"/>
    </location>
</feature>
<reference evidence="4" key="1">
    <citation type="submission" date="2021-01" db="EMBL/GenBank/DDBJ databases">
        <title>YIM 132084 draft genome.</title>
        <authorList>
            <person name="An D."/>
        </authorList>
    </citation>
    <scope>NUCLEOTIDE SEQUENCE</scope>
    <source>
        <strain evidence="4">YIM 132084</strain>
    </source>
</reference>
<dbReference type="RefSeq" id="WP_205261764.1">
    <property type="nucleotide sequence ID" value="NZ_JAERWK010000021.1"/>
</dbReference>
<comment type="caution">
    <text evidence="4">The sequence shown here is derived from an EMBL/GenBank/DDBJ whole genome shotgun (WGS) entry which is preliminary data.</text>
</comment>
<sequence>METLIYALVAVPYAWLVAVLTRRWLGRPVGRIRAAVVGLAAFAASVLFTESTSRAAGLVDADGERAVPLAVTWAFSLLAFGWVLAIGIAVLVTLEALWPSHRWANPLTAYRSLQRRNRRTRRYLDILRIGSRHGLGQIMHGHTNDPSLSAPEQRAAAVVRAINEAGVTFVKLGQLISTRRDLLPEPYLSALASLQTRAAPLPWPEVQAAVEREIGGPLDTLYAEVDPDPLAAASVAQVHTGTLLDGTPVVLKVQRPAARAQVEADVDIVMRIARRLENRTSWGRDFRTVDLAETFTSSLREELDYRVEAGNMDMLATAQRRSGAGVTVPAVFPQASSRRLLTMERVEGTPLVSAGALLAEMPMEQRTAMARELLRTVLDQVLVHGVFHADLHPGNVLVRPGGTLGLIDFGAVGIMERSLRDVVAGLLLAVGQEDDIAATDLLLLAVDTPEDTDVEALRRGVGAVLTTVSLRSGAGVSIFAAMLDVIRTHRVSVPPALGLALRTLLALEGCLRLLDPEYSFVDGALDLVPAVFRQKLGPARLASQVPTQAAVLGAMTRRTPAQLQDFVGQLLGGRLGFRVNLLEDEKERSWISALVAETVGAVAAVVLLLVAAVLAASDTGPLITSQVSALSFIGAVIGLGGFLLLLRSIRRMWDMRSP</sequence>